<name>A0A3M7TWT0_9BACI</name>
<dbReference type="OrthoDB" id="9760950at2"/>
<reference evidence="6 7" key="1">
    <citation type="submission" date="2018-10" db="EMBL/GenBank/DDBJ databases">
        <title>Bacillus Keqinensis sp. nov., a moderately halophilic bacterium isolated from a saline-alkaline lake.</title>
        <authorList>
            <person name="Wang H."/>
        </authorList>
    </citation>
    <scope>NUCLEOTIDE SEQUENCE [LARGE SCALE GENOMIC DNA]</scope>
    <source>
        <strain evidence="6 7">KQ-3</strain>
    </source>
</reference>
<dbReference type="EMBL" id="RHIB01000001">
    <property type="protein sequence ID" value="RNA70036.1"/>
    <property type="molecule type" value="Genomic_DNA"/>
</dbReference>
<accession>A0A3M7TWT0</accession>
<dbReference type="NCBIfam" id="NF000355">
    <property type="entry name" value="ribo_prot_ABC_F"/>
    <property type="match status" value="1"/>
</dbReference>
<dbReference type="InterPro" id="IPR003439">
    <property type="entry name" value="ABC_transporter-like_ATP-bd"/>
</dbReference>
<evidence type="ECO:0000313" key="7">
    <source>
        <dbReference type="Proteomes" id="UP000278746"/>
    </source>
</evidence>
<evidence type="ECO:0000256" key="1">
    <source>
        <dbReference type="ARBA" id="ARBA00022741"/>
    </source>
</evidence>
<dbReference type="FunFam" id="3.40.50.300:FF:001807">
    <property type="entry name" value="ABC transporter ATP-binding protein"/>
    <property type="match status" value="1"/>
</dbReference>
<organism evidence="6 7">
    <name type="scientific">Alteribacter keqinensis</name>
    <dbReference type="NCBI Taxonomy" id="2483800"/>
    <lineage>
        <taxon>Bacteria</taxon>
        <taxon>Bacillati</taxon>
        <taxon>Bacillota</taxon>
        <taxon>Bacilli</taxon>
        <taxon>Bacillales</taxon>
        <taxon>Bacillaceae</taxon>
        <taxon>Alteribacter</taxon>
    </lineage>
</organism>
<gene>
    <name evidence="6" type="ORF">EBO34_08930</name>
</gene>
<dbReference type="GO" id="GO:0005524">
    <property type="term" value="F:ATP binding"/>
    <property type="evidence" value="ECO:0007669"/>
    <property type="project" value="UniProtKB-KW"/>
</dbReference>
<dbReference type="RefSeq" id="WP_122897548.1">
    <property type="nucleotide sequence ID" value="NZ_RHIB01000001.1"/>
</dbReference>
<dbReference type="PANTHER" id="PTHR42855:SF2">
    <property type="entry name" value="DRUG RESISTANCE ABC TRANSPORTER,ATP-BINDING PROTEIN"/>
    <property type="match status" value="1"/>
</dbReference>
<dbReference type="Pfam" id="PF00005">
    <property type="entry name" value="ABC_tran"/>
    <property type="match status" value="2"/>
</dbReference>
<evidence type="ECO:0000256" key="4">
    <source>
        <dbReference type="SAM" id="MobiDB-lite"/>
    </source>
</evidence>
<feature type="domain" description="ABC transporter" evidence="5">
    <location>
        <begin position="4"/>
        <end position="259"/>
    </location>
</feature>
<protein>
    <submittedName>
        <fullName evidence="6">ATP-binding cassette domain-containing protein</fullName>
    </submittedName>
</protein>
<dbReference type="PROSITE" id="PS00211">
    <property type="entry name" value="ABC_TRANSPORTER_1"/>
    <property type="match status" value="2"/>
</dbReference>
<dbReference type="PANTHER" id="PTHR42855">
    <property type="entry name" value="ABC TRANSPORTER ATP-BINDING SUBUNIT"/>
    <property type="match status" value="1"/>
</dbReference>
<evidence type="ECO:0000256" key="2">
    <source>
        <dbReference type="ARBA" id="ARBA00022840"/>
    </source>
</evidence>
<dbReference type="Pfam" id="PF12848">
    <property type="entry name" value="ABC_tran_Xtn"/>
    <property type="match status" value="1"/>
</dbReference>
<keyword evidence="3" id="KW-0175">Coiled coil</keyword>
<proteinExistence type="predicted"/>
<dbReference type="AlphaFoldDB" id="A0A3M7TWT0"/>
<dbReference type="Gene3D" id="3.40.50.300">
    <property type="entry name" value="P-loop containing nucleotide triphosphate hydrolases"/>
    <property type="match status" value="2"/>
</dbReference>
<comment type="caution">
    <text evidence="6">The sequence shown here is derived from an EMBL/GenBank/DDBJ whole genome shotgun (WGS) entry which is preliminary data.</text>
</comment>
<dbReference type="SMART" id="SM00382">
    <property type="entry name" value="AAA"/>
    <property type="match status" value="2"/>
</dbReference>
<keyword evidence="2 6" id="KW-0067">ATP-binding</keyword>
<dbReference type="Proteomes" id="UP000278746">
    <property type="component" value="Unassembled WGS sequence"/>
</dbReference>
<dbReference type="PROSITE" id="PS50893">
    <property type="entry name" value="ABC_TRANSPORTER_2"/>
    <property type="match status" value="2"/>
</dbReference>
<dbReference type="InterPro" id="IPR003593">
    <property type="entry name" value="AAA+_ATPase"/>
</dbReference>
<dbReference type="InterPro" id="IPR032781">
    <property type="entry name" value="ABC_tran_Xtn"/>
</dbReference>
<feature type="region of interest" description="Disordered" evidence="4">
    <location>
        <begin position="544"/>
        <end position="575"/>
    </location>
</feature>
<feature type="coiled-coil region" evidence="3">
    <location>
        <begin position="248"/>
        <end position="310"/>
    </location>
</feature>
<evidence type="ECO:0000259" key="5">
    <source>
        <dbReference type="PROSITE" id="PS50893"/>
    </source>
</evidence>
<dbReference type="InterPro" id="IPR027417">
    <property type="entry name" value="P-loop_NTPase"/>
</dbReference>
<dbReference type="SUPFAM" id="SSF52540">
    <property type="entry name" value="P-loop containing nucleoside triphosphate hydrolases"/>
    <property type="match status" value="2"/>
</dbReference>
<feature type="coiled-coil region" evidence="3">
    <location>
        <begin position="87"/>
        <end position="114"/>
    </location>
</feature>
<dbReference type="FunFam" id="3.40.50.300:FF:000011">
    <property type="entry name" value="Putative ABC transporter ATP-binding component"/>
    <property type="match status" value="1"/>
</dbReference>
<keyword evidence="7" id="KW-1185">Reference proteome</keyword>
<evidence type="ECO:0000256" key="3">
    <source>
        <dbReference type="SAM" id="Coils"/>
    </source>
</evidence>
<sequence>MITCNGKNIRMSFTGDPVLNGISFDISEGDRIGIVGRNGSGKTTLMKIMSGKEKPTEGDIHWKKGTKIGCLAQIPDYPELMTGADVLRTAFGHLSGLESEMRALENEISTETNETRLNNLAAEYGEKQELFALNGGYEMEAQLDSVAHGLHLDSLMSQSFQALSGGEKTKVCLGVLLLEKPDLLLLDEPTNHLDLKSVEWLGRFLNNYEGTVVMISHDRYFLDETVQKIFDVEEGELTVYYSNYSSFVKEKEKRLLAEFQRYEEQQKKLKKMREAIKRLKEWANRANPPNEAMHRRARNMERAMERMEKIDRPVLEKKKMAIDLKASSRSGTDTVILKEVEKSFGEKRLFDGASMHLRYQDRAVLIGDNGSGKSTLLKMISGELVPESGNVKIGSQVKVGYLSQHVFTDAEQNLTVIDGFRDEIPVTEGEARHILARFLFYGFSVFKKLGDLSGGERMRLRLAQLMYQEVNLLLLDEPTNHLDIDSREVLEDVLEDYEGTILAVSHDRYFINKLFTTVYWLDEGKLHFFNGDYEWAKQKLAERKEKGEEPAKTKKKTAVPDKRKETASSSSDTIEKQLKECEAAIHQLETRLIEEESLEALQKLYDQKEKLEKKRTELYEQLETFI</sequence>
<dbReference type="GO" id="GO:0016887">
    <property type="term" value="F:ATP hydrolysis activity"/>
    <property type="evidence" value="ECO:0007669"/>
    <property type="project" value="InterPro"/>
</dbReference>
<keyword evidence="1" id="KW-0547">Nucleotide-binding</keyword>
<dbReference type="InterPro" id="IPR017871">
    <property type="entry name" value="ABC_transporter-like_CS"/>
</dbReference>
<evidence type="ECO:0000313" key="6">
    <source>
        <dbReference type="EMBL" id="RNA70036.1"/>
    </source>
</evidence>
<dbReference type="CDD" id="cd03221">
    <property type="entry name" value="ABCF_EF-3"/>
    <property type="match status" value="2"/>
</dbReference>
<feature type="domain" description="ABC transporter" evidence="5">
    <location>
        <begin position="335"/>
        <end position="548"/>
    </location>
</feature>
<dbReference type="InterPro" id="IPR051309">
    <property type="entry name" value="ABCF_ATPase"/>
</dbReference>
<feature type="compositionally biased region" description="Basic and acidic residues" evidence="4">
    <location>
        <begin position="544"/>
        <end position="566"/>
    </location>
</feature>